<dbReference type="AlphaFoldDB" id="A0A7C9EHQ5"/>
<organism evidence="2">
    <name type="scientific">Opuntia streptacantha</name>
    <name type="common">Prickly pear cactus</name>
    <name type="synonym">Opuntia cardona</name>
    <dbReference type="NCBI Taxonomy" id="393608"/>
    <lineage>
        <taxon>Eukaryota</taxon>
        <taxon>Viridiplantae</taxon>
        <taxon>Streptophyta</taxon>
        <taxon>Embryophyta</taxon>
        <taxon>Tracheophyta</taxon>
        <taxon>Spermatophyta</taxon>
        <taxon>Magnoliopsida</taxon>
        <taxon>eudicotyledons</taxon>
        <taxon>Gunneridae</taxon>
        <taxon>Pentapetalae</taxon>
        <taxon>Caryophyllales</taxon>
        <taxon>Cactineae</taxon>
        <taxon>Cactaceae</taxon>
        <taxon>Opuntioideae</taxon>
        <taxon>Opuntia</taxon>
    </lineage>
</organism>
<sequence length="154" mass="17574">MDPQQLQSYDVRILMLVPINIKIRSQFALIFSDYTVSPDTLFQVAMLLVFLFCFFFTSIRLFLPTRPFRYGALLFGFHFGYSEMASPLLTTALILSLLSPAPLFLCAQPFIILSSIWPSFFHLLRRLLSRCCVAFSAFLAGRQDDLADDPDTLV</sequence>
<feature type="transmembrane region" description="Helical" evidence="1">
    <location>
        <begin position="101"/>
        <end position="120"/>
    </location>
</feature>
<dbReference type="EMBL" id="GISG01229760">
    <property type="protein sequence ID" value="MBA4665907.1"/>
    <property type="molecule type" value="Transcribed_RNA"/>
</dbReference>
<keyword evidence="1" id="KW-0472">Membrane</keyword>
<proteinExistence type="predicted"/>
<protein>
    <submittedName>
        <fullName evidence="2">Uncharacterized protein</fullName>
    </submittedName>
</protein>
<name>A0A7C9EHQ5_OPUST</name>
<keyword evidence="1" id="KW-0812">Transmembrane</keyword>
<evidence type="ECO:0000313" key="2">
    <source>
        <dbReference type="EMBL" id="MBA4665907.1"/>
    </source>
</evidence>
<keyword evidence="1" id="KW-1133">Transmembrane helix</keyword>
<reference evidence="2" key="1">
    <citation type="journal article" date="2013" name="J. Plant Res.">
        <title>Effect of fungi and light on seed germination of three Opuntia species from semiarid lands of central Mexico.</title>
        <authorList>
            <person name="Delgado-Sanchez P."/>
            <person name="Jimenez-Bremont J.F."/>
            <person name="Guerrero-Gonzalez Mde L."/>
            <person name="Flores J."/>
        </authorList>
    </citation>
    <scope>NUCLEOTIDE SEQUENCE</scope>
    <source>
        <tissue evidence="2">Cladode</tissue>
    </source>
</reference>
<feature type="transmembrane region" description="Helical" evidence="1">
    <location>
        <begin position="41"/>
        <end position="63"/>
    </location>
</feature>
<accession>A0A7C9EHQ5</accession>
<evidence type="ECO:0000256" key="1">
    <source>
        <dbReference type="SAM" id="Phobius"/>
    </source>
</evidence>
<reference evidence="2" key="2">
    <citation type="submission" date="2020-07" db="EMBL/GenBank/DDBJ databases">
        <authorList>
            <person name="Vera ALvarez R."/>
            <person name="Arias-Moreno D.M."/>
            <person name="Jimenez-Jacinto V."/>
            <person name="Jimenez-Bremont J.F."/>
            <person name="Swaminathan K."/>
            <person name="Moose S.P."/>
            <person name="Guerrero-Gonzalez M.L."/>
            <person name="Marino-Ramirez L."/>
            <person name="Landsman D."/>
            <person name="Rodriguez-Kessler M."/>
            <person name="Delgado-Sanchez P."/>
        </authorList>
    </citation>
    <scope>NUCLEOTIDE SEQUENCE</scope>
    <source>
        <tissue evidence="2">Cladode</tissue>
    </source>
</reference>
<feature type="transmembrane region" description="Helical" evidence="1">
    <location>
        <begin position="70"/>
        <end position="95"/>
    </location>
</feature>